<keyword evidence="2" id="KW-1185">Reference proteome</keyword>
<dbReference type="STRING" id="650164.K5W8M4"/>
<dbReference type="HOGENOM" id="CLU_3014924_0_0_1"/>
<dbReference type="KEGG" id="pco:PHACADRAFT_256260"/>
<proteinExistence type="predicted"/>
<protein>
    <submittedName>
        <fullName evidence="1">Uncharacterized protein</fullName>
    </submittedName>
</protein>
<evidence type="ECO:0000313" key="2">
    <source>
        <dbReference type="Proteomes" id="UP000008370"/>
    </source>
</evidence>
<gene>
    <name evidence="1" type="ORF">PHACADRAFT_256260</name>
</gene>
<accession>K5W8M4</accession>
<organism evidence="1 2">
    <name type="scientific">Phanerochaete carnosa (strain HHB-10118-sp)</name>
    <name type="common">White-rot fungus</name>
    <name type="synonym">Peniophora carnosa</name>
    <dbReference type="NCBI Taxonomy" id="650164"/>
    <lineage>
        <taxon>Eukaryota</taxon>
        <taxon>Fungi</taxon>
        <taxon>Dikarya</taxon>
        <taxon>Basidiomycota</taxon>
        <taxon>Agaricomycotina</taxon>
        <taxon>Agaricomycetes</taxon>
        <taxon>Polyporales</taxon>
        <taxon>Phanerochaetaceae</taxon>
        <taxon>Phanerochaete</taxon>
    </lineage>
</organism>
<evidence type="ECO:0000313" key="1">
    <source>
        <dbReference type="EMBL" id="EKM55550.1"/>
    </source>
</evidence>
<dbReference type="InParanoid" id="K5W8M4"/>
<name>K5W8M4_PHACS</name>
<dbReference type="EMBL" id="JH930472">
    <property type="protein sequence ID" value="EKM55550.1"/>
    <property type="molecule type" value="Genomic_DNA"/>
</dbReference>
<dbReference type="Gene3D" id="3.90.1150.220">
    <property type="match status" value="1"/>
</dbReference>
<dbReference type="RefSeq" id="XP_007395873.1">
    <property type="nucleotide sequence ID" value="XM_007395811.1"/>
</dbReference>
<reference evidence="1 2" key="1">
    <citation type="journal article" date="2012" name="BMC Genomics">
        <title>Comparative genomics of the white-rot fungi, Phanerochaete carnosa and P. chrysosporium, to elucidate the genetic basis of the distinct wood types they colonize.</title>
        <authorList>
            <person name="Suzuki H."/>
            <person name="MacDonald J."/>
            <person name="Syed K."/>
            <person name="Salamov A."/>
            <person name="Hori C."/>
            <person name="Aerts A."/>
            <person name="Henrissat B."/>
            <person name="Wiebenga A."/>
            <person name="vanKuyk P.A."/>
            <person name="Barry K."/>
            <person name="Lindquist E."/>
            <person name="LaButti K."/>
            <person name="Lapidus A."/>
            <person name="Lucas S."/>
            <person name="Coutinho P."/>
            <person name="Gong Y."/>
            <person name="Samejima M."/>
            <person name="Mahadevan R."/>
            <person name="Abou-Zaid M."/>
            <person name="de Vries R.P."/>
            <person name="Igarashi K."/>
            <person name="Yadav J.S."/>
            <person name="Grigoriev I.V."/>
            <person name="Master E.R."/>
        </authorList>
    </citation>
    <scope>NUCLEOTIDE SEQUENCE [LARGE SCALE GENOMIC DNA]</scope>
    <source>
        <strain evidence="1 2">HHB-10118-sp</strain>
    </source>
</reference>
<dbReference type="GeneID" id="18916533"/>
<dbReference type="AlphaFoldDB" id="K5W8M4"/>
<sequence length="56" mass="6263">MVSSNDVQRLYLQAILSRRILSQKLAAQIWYKCAEAVKGTVFVCAPIVPSKADRIL</sequence>
<dbReference type="Proteomes" id="UP000008370">
    <property type="component" value="Unassembled WGS sequence"/>
</dbReference>
<dbReference type="OrthoDB" id="185455at2759"/>